<name>A0ABW4BWJ4_9LACO</name>
<comment type="caution">
    <text evidence="1">The sequence shown here is derived from an EMBL/GenBank/DDBJ whole genome shotgun (WGS) entry which is preliminary data.</text>
</comment>
<keyword evidence="2" id="KW-1185">Reference proteome</keyword>
<dbReference type="SUPFAM" id="SSF142913">
    <property type="entry name" value="YktB/PF0168-like"/>
    <property type="match status" value="1"/>
</dbReference>
<accession>A0ABW4BWJ4</accession>
<dbReference type="Gene3D" id="3.30.930.20">
    <property type="entry name" value="Protein of unknown function DUF1054"/>
    <property type="match status" value="1"/>
</dbReference>
<dbReference type="InterPro" id="IPR009403">
    <property type="entry name" value="UPF0637"/>
</dbReference>
<dbReference type="Pfam" id="PF06335">
    <property type="entry name" value="DUF1054"/>
    <property type="match status" value="1"/>
</dbReference>
<gene>
    <name evidence="1" type="ORF">ACFQ42_08465</name>
</gene>
<proteinExistence type="predicted"/>
<evidence type="ECO:0000313" key="1">
    <source>
        <dbReference type="EMBL" id="MFD1418774.1"/>
    </source>
</evidence>
<evidence type="ECO:0000313" key="2">
    <source>
        <dbReference type="Proteomes" id="UP001597251"/>
    </source>
</evidence>
<protein>
    <submittedName>
        <fullName evidence="1">DUF1054 family protein</fullName>
    </submittedName>
</protein>
<sequence length="200" mass="23398">MFKKNDFEVFSDNTLSGRLNLIRQCLDPKFQKIGDQLMNALEDKYQAKFYMKIAKHQRRTKNPPPDTWLAINQNKRGYKKTPHVELGLWPDRYFVTFSLLADINKRSEYYPLIQELSFRVIQEGWGVANDHTQPELLPAKESYAKSVKKYMSVKSSDFVIGFVLKKDSKIVESGDFDKLLFDKFMKLSDLMVEINQKVAN</sequence>
<dbReference type="EMBL" id="JBHTOI010000045">
    <property type="protein sequence ID" value="MFD1418774.1"/>
    <property type="molecule type" value="Genomic_DNA"/>
</dbReference>
<dbReference type="Proteomes" id="UP001597251">
    <property type="component" value="Unassembled WGS sequence"/>
</dbReference>
<dbReference type="RefSeq" id="WP_125676640.1">
    <property type="nucleotide sequence ID" value="NZ_JBHTOI010000045.1"/>
</dbReference>
<reference evidence="2" key="1">
    <citation type="journal article" date="2019" name="Int. J. Syst. Evol. Microbiol.">
        <title>The Global Catalogue of Microorganisms (GCM) 10K type strain sequencing project: providing services to taxonomists for standard genome sequencing and annotation.</title>
        <authorList>
            <consortium name="The Broad Institute Genomics Platform"/>
            <consortium name="The Broad Institute Genome Sequencing Center for Infectious Disease"/>
            <person name="Wu L."/>
            <person name="Ma J."/>
        </authorList>
    </citation>
    <scope>NUCLEOTIDE SEQUENCE [LARGE SCALE GENOMIC DNA]</scope>
    <source>
        <strain evidence="2">CCM 8936</strain>
    </source>
</reference>
<organism evidence="1 2">
    <name type="scientific">Companilactobacillus keshanensis</name>
    <dbReference type="NCBI Taxonomy" id="2486003"/>
    <lineage>
        <taxon>Bacteria</taxon>
        <taxon>Bacillati</taxon>
        <taxon>Bacillota</taxon>
        <taxon>Bacilli</taxon>
        <taxon>Lactobacillales</taxon>
        <taxon>Lactobacillaceae</taxon>
        <taxon>Companilactobacillus</taxon>
    </lineage>
</organism>
<dbReference type="InterPro" id="IPR053707">
    <property type="entry name" value="UPF0637_domain_sf"/>
</dbReference>